<feature type="domain" description="Inhibitor I9" evidence="11">
    <location>
        <begin position="25"/>
        <end position="108"/>
    </location>
</feature>
<dbReference type="InterPro" id="IPR041469">
    <property type="entry name" value="Subtilisin-like_FN3"/>
</dbReference>
<dbReference type="Gene3D" id="3.50.30.30">
    <property type="match status" value="1"/>
</dbReference>
<evidence type="ECO:0000259" key="10">
    <source>
        <dbReference type="Pfam" id="PF02225"/>
    </source>
</evidence>
<dbReference type="Gene3D" id="3.40.50.200">
    <property type="entry name" value="Peptidase S8/S53 domain"/>
    <property type="match status" value="2"/>
</dbReference>
<evidence type="ECO:0000256" key="8">
    <source>
        <dbReference type="SAM" id="SignalP"/>
    </source>
</evidence>
<feature type="active site" description="Charge relay system" evidence="6 7">
    <location>
        <position position="203"/>
    </location>
</feature>
<feature type="domain" description="PA" evidence="10">
    <location>
        <begin position="374"/>
        <end position="449"/>
    </location>
</feature>
<feature type="chain" id="PRO_5018705015" evidence="8">
    <location>
        <begin position="19"/>
        <end position="894"/>
    </location>
</feature>
<dbReference type="InterPro" id="IPR034197">
    <property type="entry name" value="Peptidases_S8_3"/>
</dbReference>
<dbReference type="InterPro" id="IPR045051">
    <property type="entry name" value="SBT"/>
</dbReference>
<dbReference type="InterPro" id="IPR037045">
    <property type="entry name" value="S8pro/Inhibitor_I9_sf"/>
</dbReference>
<evidence type="ECO:0000256" key="6">
    <source>
        <dbReference type="PIRSR" id="PIRSR615500-1"/>
    </source>
</evidence>
<name>A0A3S3RCQ0_9MAGN</name>
<evidence type="ECO:0000259" key="11">
    <source>
        <dbReference type="Pfam" id="PF05922"/>
    </source>
</evidence>
<evidence type="ECO:0000259" key="9">
    <source>
        <dbReference type="Pfam" id="PF00082"/>
    </source>
</evidence>
<evidence type="ECO:0000256" key="7">
    <source>
        <dbReference type="PROSITE-ProRule" id="PRU01240"/>
    </source>
</evidence>
<dbReference type="CDD" id="cd04852">
    <property type="entry name" value="Peptidases_S8_3"/>
    <property type="match status" value="1"/>
</dbReference>
<evidence type="ECO:0000256" key="2">
    <source>
        <dbReference type="ARBA" id="ARBA00022670"/>
    </source>
</evidence>
<reference evidence="13 14" key="1">
    <citation type="journal article" date="2019" name="Nat. Plants">
        <title>Stout camphor tree genome fills gaps in understanding of flowering plant genome evolution.</title>
        <authorList>
            <person name="Chaw S.M."/>
            <person name="Liu Y.C."/>
            <person name="Wu Y.W."/>
            <person name="Wang H.Y."/>
            <person name="Lin C.I."/>
            <person name="Wu C.S."/>
            <person name="Ke H.M."/>
            <person name="Chang L.Y."/>
            <person name="Hsu C.Y."/>
            <person name="Yang H.T."/>
            <person name="Sudianto E."/>
            <person name="Hsu M.H."/>
            <person name="Wu K.P."/>
            <person name="Wang L.N."/>
            <person name="Leebens-Mack J.H."/>
            <person name="Tsai I.J."/>
        </authorList>
    </citation>
    <scope>NUCLEOTIDE SEQUENCE [LARGE SCALE GENOMIC DNA]</scope>
    <source>
        <strain evidence="14">cv. Chaw 1501</strain>
        <tissue evidence="13">Young leaves</tissue>
    </source>
</reference>
<dbReference type="AlphaFoldDB" id="A0A3S3RCQ0"/>
<evidence type="ECO:0000313" key="14">
    <source>
        <dbReference type="Proteomes" id="UP000283530"/>
    </source>
</evidence>
<dbReference type="PRINTS" id="PR00723">
    <property type="entry name" value="SUBTILISIN"/>
</dbReference>
<organism evidence="13 14">
    <name type="scientific">Cinnamomum micranthum f. kanehirae</name>
    <dbReference type="NCBI Taxonomy" id="337451"/>
    <lineage>
        <taxon>Eukaryota</taxon>
        <taxon>Viridiplantae</taxon>
        <taxon>Streptophyta</taxon>
        <taxon>Embryophyta</taxon>
        <taxon>Tracheophyta</taxon>
        <taxon>Spermatophyta</taxon>
        <taxon>Magnoliopsida</taxon>
        <taxon>Magnoliidae</taxon>
        <taxon>Laurales</taxon>
        <taxon>Lauraceae</taxon>
        <taxon>Cinnamomum</taxon>
    </lineage>
</organism>
<feature type="domain" description="Subtilisin-like protease fibronectin type-III" evidence="12">
    <location>
        <begin position="644"/>
        <end position="743"/>
    </location>
</feature>
<dbReference type="Pfam" id="PF17766">
    <property type="entry name" value="fn3_6"/>
    <property type="match status" value="1"/>
</dbReference>
<feature type="domain" description="Peptidase S8/S53" evidence="9">
    <location>
        <begin position="131"/>
        <end position="574"/>
    </location>
</feature>
<dbReference type="OrthoDB" id="206201at2759"/>
<dbReference type="InterPro" id="IPR036852">
    <property type="entry name" value="Peptidase_S8/S53_dom_sf"/>
</dbReference>
<protein>
    <submittedName>
        <fullName evidence="13">Peptidase S8/S53 domain-containing protein</fullName>
    </submittedName>
</protein>
<dbReference type="InterPro" id="IPR015500">
    <property type="entry name" value="Peptidase_S8_subtilisin-rel"/>
</dbReference>
<keyword evidence="5 7" id="KW-0720">Serine protease</keyword>
<evidence type="ECO:0000313" key="13">
    <source>
        <dbReference type="EMBL" id="RWR97944.1"/>
    </source>
</evidence>
<feature type="active site" description="Charge relay system" evidence="6 7">
    <location>
        <position position="530"/>
    </location>
</feature>
<dbReference type="SUPFAM" id="SSF52743">
    <property type="entry name" value="Subtilisin-like"/>
    <property type="match status" value="2"/>
</dbReference>
<dbReference type="InterPro" id="IPR003137">
    <property type="entry name" value="PA_domain"/>
</dbReference>
<evidence type="ECO:0000259" key="12">
    <source>
        <dbReference type="Pfam" id="PF17766"/>
    </source>
</evidence>
<dbReference type="InterPro" id="IPR000209">
    <property type="entry name" value="Peptidase_S8/S53_dom"/>
</dbReference>
<proteinExistence type="inferred from homology"/>
<dbReference type="FunFam" id="3.50.30.30:FF:000005">
    <property type="entry name" value="subtilisin-like protease SBT1.5"/>
    <property type="match status" value="1"/>
</dbReference>
<dbReference type="Pfam" id="PF00082">
    <property type="entry name" value="Peptidase_S8"/>
    <property type="match status" value="1"/>
</dbReference>
<comment type="caution">
    <text evidence="13">The sequence shown here is derived from an EMBL/GenBank/DDBJ whole genome shotgun (WGS) entry which is preliminary data.</text>
</comment>
<feature type="active site" description="Charge relay system" evidence="6 7">
    <location>
        <position position="140"/>
    </location>
</feature>
<dbReference type="InterPro" id="IPR010259">
    <property type="entry name" value="S8pro/Inhibitor_I9"/>
</dbReference>
<evidence type="ECO:0000256" key="4">
    <source>
        <dbReference type="ARBA" id="ARBA00022801"/>
    </source>
</evidence>
<feature type="domain" description="Inhibitor I9" evidence="11">
    <location>
        <begin position="750"/>
        <end position="820"/>
    </location>
</feature>
<evidence type="ECO:0000256" key="3">
    <source>
        <dbReference type="ARBA" id="ARBA00022729"/>
    </source>
</evidence>
<feature type="signal peptide" evidence="8">
    <location>
        <begin position="1"/>
        <end position="18"/>
    </location>
</feature>
<dbReference type="EMBL" id="QPKB01000254">
    <property type="protein sequence ID" value="RWR97944.1"/>
    <property type="molecule type" value="Genomic_DNA"/>
</dbReference>
<dbReference type="Proteomes" id="UP000283530">
    <property type="component" value="Unassembled WGS sequence"/>
</dbReference>
<gene>
    <name evidence="13" type="ORF">CKAN_02741700</name>
</gene>
<dbReference type="GO" id="GO:0004252">
    <property type="term" value="F:serine-type endopeptidase activity"/>
    <property type="evidence" value="ECO:0007669"/>
    <property type="project" value="UniProtKB-UniRule"/>
</dbReference>
<dbReference type="PANTHER" id="PTHR10795">
    <property type="entry name" value="PROPROTEIN CONVERTASE SUBTILISIN/KEXIN"/>
    <property type="match status" value="1"/>
</dbReference>
<dbReference type="GO" id="GO:0006508">
    <property type="term" value="P:proteolysis"/>
    <property type="evidence" value="ECO:0007669"/>
    <property type="project" value="UniProtKB-KW"/>
</dbReference>
<sequence>MVLLFLFAILSFFYSSTAVPNGLQTYIVHVREPHTTVSSNSLDRESWYRSFLTTTSITGSEDGHDRMVYSYQHVITGFAALLSEDEVKAMEKKDGFISAYPDELLPLHTTHTPDFLGLKQDMGVWKNSNFGKGVIIGVLDTGAMPNHPSFSDVGMPSPPPKWKGKCEFSACNKKIIGARSFVEGAKAMLGISMPATPSDEDGHGTHTASTAAGAFVEGANVLGNANGHAVGMAPFAHLAIYKVCGQSGCANTDLLAGIESAIQDGVDVMSISIGSPALPNFYTRVIDIGTFKAMQKGIFISCSAGNNGPSFSTVSNSAPWCLTVGASTMDRSIRTTVMLGNGEFCNGESLFQPKDFQSNKPLPIIFPGANGDANTTACINGSLDGIDVKGKAVLCERGRIGDIAKGLVVKNAGGSAMIVMNREYEGFSIIAAAHVLPASHVSFSDGSKIKTYINSTLSPTAMILFRGTILGTSPSPMVISFSSRGPNLPSPGILKPDVLGPGVNVLAGWPQNVGSFPILGSTFNIISGTSMSCPHLSGIAALIKSSHPDWSPAAIKSAIMTTADVLDNRGKQIVDESLTPADLFATGAGHVNPSRANDPGLIYGLTPDDYLAYLCGLGYTDNQVRMLAGSNASCSIITSIREGELNYPSFSVTLGPSQTFNRTVTNVGNAMSAYTVEIIKPQGVDVSVKPDALHFSSMNEKLTYSVTFSPLESGSGGSIGFAEGSLKWVSSSSSTKYEVRSPISPHTTVSSNSLDRESWYRSFLTTTSITGSEDGHDRMVYSYQHVITGFAALLSEDEVKAMEKKDGFISAYPDELLPLHTTHTPDFLGLKQDMGVWKNSNFGKGVIIGVLDTGAMPNHPSFSDVGMPSPPPKWKGKCEFSACNKKNHWREIFC</sequence>
<dbReference type="CDD" id="cd02120">
    <property type="entry name" value="PA_subtilisin_like"/>
    <property type="match status" value="1"/>
</dbReference>
<dbReference type="PROSITE" id="PS51892">
    <property type="entry name" value="SUBTILASE"/>
    <property type="match status" value="1"/>
</dbReference>
<keyword evidence="2 7" id="KW-0645">Protease</keyword>
<dbReference type="Pfam" id="PF05922">
    <property type="entry name" value="Inhibitor_I9"/>
    <property type="match status" value="2"/>
</dbReference>
<dbReference type="STRING" id="337451.A0A3S3RCQ0"/>
<keyword evidence="3 8" id="KW-0732">Signal</keyword>
<evidence type="ECO:0000256" key="5">
    <source>
        <dbReference type="ARBA" id="ARBA00022825"/>
    </source>
</evidence>
<comment type="similarity">
    <text evidence="1 7">Belongs to the peptidase S8 family.</text>
</comment>
<keyword evidence="14" id="KW-1185">Reference proteome</keyword>
<dbReference type="Gene3D" id="2.60.40.2310">
    <property type="match status" value="1"/>
</dbReference>
<keyword evidence="4 7" id="KW-0378">Hydrolase</keyword>
<accession>A0A3S3RCQ0</accession>
<evidence type="ECO:0000256" key="1">
    <source>
        <dbReference type="ARBA" id="ARBA00011073"/>
    </source>
</evidence>
<dbReference type="Gene3D" id="3.30.70.80">
    <property type="entry name" value="Peptidase S8 propeptide/proteinase inhibitor I9"/>
    <property type="match status" value="1"/>
</dbReference>
<dbReference type="Pfam" id="PF02225">
    <property type="entry name" value="PA"/>
    <property type="match status" value="1"/>
</dbReference>